<gene>
    <name evidence="2" type="ORF">PLEPLA_LOCUS33103</name>
</gene>
<reference evidence="2" key="1">
    <citation type="submission" date="2020-03" db="EMBL/GenBank/DDBJ databases">
        <authorList>
            <person name="Weist P."/>
        </authorList>
    </citation>
    <scope>NUCLEOTIDE SEQUENCE</scope>
</reference>
<dbReference type="InterPro" id="IPR052803">
    <property type="entry name" value="Cilium-Associated_Jouberin"/>
</dbReference>
<organism evidence="2 3">
    <name type="scientific">Pleuronectes platessa</name>
    <name type="common">European plaice</name>
    <dbReference type="NCBI Taxonomy" id="8262"/>
    <lineage>
        <taxon>Eukaryota</taxon>
        <taxon>Metazoa</taxon>
        <taxon>Chordata</taxon>
        <taxon>Craniata</taxon>
        <taxon>Vertebrata</taxon>
        <taxon>Euteleostomi</taxon>
        <taxon>Actinopterygii</taxon>
        <taxon>Neopterygii</taxon>
        <taxon>Teleostei</taxon>
        <taxon>Neoteleostei</taxon>
        <taxon>Acanthomorphata</taxon>
        <taxon>Carangaria</taxon>
        <taxon>Pleuronectiformes</taxon>
        <taxon>Pleuronectoidei</taxon>
        <taxon>Pleuronectidae</taxon>
        <taxon>Pleuronectes</taxon>
    </lineage>
</organism>
<evidence type="ECO:0000313" key="2">
    <source>
        <dbReference type="EMBL" id="CAB1445372.1"/>
    </source>
</evidence>
<dbReference type="Proteomes" id="UP001153269">
    <property type="component" value="Unassembled WGS sequence"/>
</dbReference>
<name>A0A9N7V9X3_PLEPL</name>
<sequence>ILDFISMEEAKANFDVNKQERGFRKIAWAFLKVDPCIRSMMALQEERGSTSYSELQNEVTKRSLNQPLESKPQVLRWSRLPGQVVAALTPGSHRTRKRRRSEAPILWLPSTPMLNRSAEHTGG</sequence>
<comment type="caution">
    <text evidence="2">The sequence shown here is derived from an EMBL/GenBank/DDBJ whole genome shotgun (WGS) entry which is preliminary data.</text>
</comment>
<dbReference type="PANTHER" id="PTHR44499">
    <property type="entry name" value="JOUBERIN"/>
    <property type="match status" value="1"/>
</dbReference>
<protein>
    <submittedName>
        <fullName evidence="2">Uncharacterized protein</fullName>
    </submittedName>
</protein>
<dbReference type="GO" id="GO:0036064">
    <property type="term" value="C:ciliary basal body"/>
    <property type="evidence" value="ECO:0007669"/>
    <property type="project" value="TreeGrafter"/>
</dbReference>
<dbReference type="PANTHER" id="PTHR44499:SF1">
    <property type="entry name" value="JOUBERIN"/>
    <property type="match status" value="1"/>
</dbReference>
<feature type="non-terminal residue" evidence="2">
    <location>
        <position position="123"/>
    </location>
</feature>
<dbReference type="EMBL" id="CADEAL010003631">
    <property type="protein sequence ID" value="CAB1445372.1"/>
    <property type="molecule type" value="Genomic_DNA"/>
</dbReference>
<dbReference type="GO" id="GO:0044458">
    <property type="term" value="P:motile cilium assembly"/>
    <property type="evidence" value="ECO:0007669"/>
    <property type="project" value="TreeGrafter"/>
</dbReference>
<dbReference type="AlphaFoldDB" id="A0A9N7V9X3"/>
<proteinExistence type="predicted"/>
<keyword evidence="3" id="KW-1185">Reference proteome</keyword>
<evidence type="ECO:0000313" key="3">
    <source>
        <dbReference type="Proteomes" id="UP001153269"/>
    </source>
</evidence>
<accession>A0A9N7V9X3</accession>
<evidence type="ECO:0000256" key="1">
    <source>
        <dbReference type="SAM" id="MobiDB-lite"/>
    </source>
</evidence>
<feature type="region of interest" description="Disordered" evidence="1">
    <location>
        <begin position="88"/>
        <end position="123"/>
    </location>
</feature>